<feature type="chain" id="PRO_5015094638" description="Fungal lipase-type domain-containing protein" evidence="2">
    <location>
        <begin position="16"/>
        <end position="343"/>
    </location>
</feature>
<dbReference type="PANTHER" id="PTHR46640:SF3">
    <property type="entry name" value="LIPASE LIH1-RELATED"/>
    <property type="match status" value="1"/>
</dbReference>
<dbReference type="Proteomes" id="UP000006039">
    <property type="component" value="Unassembled WGS sequence"/>
</dbReference>
<dbReference type="CDD" id="cd00519">
    <property type="entry name" value="Lipase_3"/>
    <property type="match status" value="1"/>
</dbReference>
<dbReference type="FunCoup" id="J3NYA3">
    <property type="interactions" value="8"/>
</dbReference>
<dbReference type="InterPro" id="IPR051299">
    <property type="entry name" value="AB_hydrolase_lip/est"/>
</dbReference>
<reference evidence="5" key="5">
    <citation type="submission" date="2018-04" db="UniProtKB">
        <authorList>
            <consortium name="EnsemblFungi"/>
        </authorList>
    </citation>
    <scope>IDENTIFICATION</scope>
    <source>
        <strain evidence="5">R3-111a-1</strain>
    </source>
</reference>
<name>J3NYA3_GAET3</name>
<dbReference type="RefSeq" id="XP_009222336.1">
    <property type="nucleotide sequence ID" value="XM_009224072.1"/>
</dbReference>
<keyword evidence="2" id="KW-0732">Signal</keyword>
<dbReference type="OrthoDB" id="426718at2759"/>
<dbReference type="InterPro" id="IPR029058">
    <property type="entry name" value="AB_hydrolase_fold"/>
</dbReference>
<evidence type="ECO:0000256" key="1">
    <source>
        <dbReference type="ARBA" id="ARBA00022801"/>
    </source>
</evidence>
<keyword evidence="1" id="KW-0378">Hydrolase</keyword>
<keyword evidence="6" id="KW-1185">Reference proteome</keyword>
<evidence type="ECO:0000313" key="5">
    <source>
        <dbReference type="EnsemblFungi" id="EJT76336"/>
    </source>
</evidence>
<feature type="domain" description="Fungal lipase-type" evidence="3">
    <location>
        <begin position="106"/>
        <end position="237"/>
    </location>
</feature>
<dbReference type="GO" id="GO:0006629">
    <property type="term" value="P:lipid metabolic process"/>
    <property type="evidence" value="ECO:0007669"/>
    <property type="project" value="InterPro"/>
</dbReference>
<dbReference type="AlphaFoldDB" id="J3NYA3"/>
<dbReference type="EnsemblFungi" id="EJT76336">
    <property type="protein sequence ID" value="EJT76336"/>
    <property type="gene ID" value="GGTG_06256"/>
</dbReference>
<dbReference type="PANTHER" id="PTHR46640">
    <property type="entry name" value="TRIACYLGLYCEROL LIPASE, PUTATIVE (AFU_ORTHOLOGUE AFUA_6G06510)-RELATED"/>
    <property type="match status" value="1"/>
</dbReference>
<dbReference type="GO" id="GO:0016787">
    <property type="term" value="F:hydrolase activity"/>
    <property type="evidence" value="ECO:0007669"/>
    <property type="project" value="UniProtKB-KW"/>
</dbReference>
<evidence type="ECO:0000313" key="4">
    <source>
        <dbReference type="EMBL" id="EJT76336.1"/>
    </source>
</evidence>
<dbReference type="Pfam" id="PF01764">
    <property type="entry name" value="Lipase_3"/>
    <property type="match status" value="1"/>
</dbReference>
<dbReference type="STRING" id="644352.J3NYA3"/>
<reference evidence="5" key="4">
    <citation type="journal article" date="2015" name="G3 (Bethesda)">
        <title>Genome sequences of three phytopathogenic species of the Magnaporthaceae family of fungi.</title>
        <authorList>
            <person name="Okagaki L.H."/>
            <person name="Nunes C.C."/>
            <person name="Sailsbery J."/>
            <person name="Clay B."/>
            <person name="Brown D."/>
            <person name="John T."/>
            <person name="Oh Y."/>
            <person name="Young N."/>
            <person name="Fitzgerald M."/>
            <person name="Haas B.J."/>
            <person name="Zeng Q."/>
            <person name="Young S."/>
            <person name="Adiconis X."/>
            <person name="Fan L."/>
            <person name="Levin J.Z."/>
            <person name="Mitchell T.K."/>
            <person name="Okubara P.A."/>
            <person name="Farman M.L."/>
            <person name="Kohn L.M."/>
            <person name="Birren B."/>
            <person name="Ma L.-J."/>
            <person name="Dean R.A."/>
        </authorList>
    </citation>
    <scope>NUCLEOTIDE SEQUENCE</scope>
    <source>
        <strain evidence="5">R3-111a-1</strain>
    </source>
</reference>
<gene>
    <name evidence="5" type="primary">20346714</name>
    <name evidence="4" type="ORF">GGTG_06256</name>
</gene>
<dbReference type="EMBL" id="GL385397">
    <property type="protein sequence ID" value="EJT76336.1"/>
    <property type="molecule type" value="Genomic_DNA"/>
</dbReference>
<dbReference type="VEuPathDB" id="FungiDB:GGTG_06256"/>
<protein>
    <recommendedName>
        <fullName evidence="3">Fungal lipase-type domain-containing protein</fullName>
    </recommendedName>
</protein>
<dbReference type="HOGENOM" id="CLU_032957_1_0_1"/>
<reference evidence="6" key="1">
    <citation type="submission" date="2010-07" db="EMBL/GenBank/DDBJ databases">
        <title>The genome sequence of Gaeumannomyces graminis var. tritici strain R3-111a-1.</title>
        <authorList>
            <consortium name="The Broad Institute Genome Sequencing Platform"/>
            <person name="Ma L.-J."/>
            <person name="Dead R."/>
            <person name="Young S."/>
            <person name="Zeng Q."/>
            <person name="Koehrsen M."/>
            <person name="Alvarado L."/>
            <person name="Berlin A."/>
            <person name="Chapman S.B."/>
            <person name="Chen Z."/>
            <person name="Freedman E."/>
            <person name="Gellesch M."/>
            <person name="Goldberg J."/>
            <person name="Griggs A."/>
            <person name="Gujja S."/>
            <person name="Heilman E.R."/>
            <person name="Heiman D."/>
            <person name="Hepburn T."/>
            <person name="Howarth C."/>
            <person name="Jen D."/>
            <person name="Larson L."/>
            <person name="Mehta T."/>
            <person name="Neiman D."/>
            <person name="Pearson M."/>
            <person name="Roberts A."/>
            <person name="Saif S."/>
            <person name="Shea T."/>
            <person name="Shenoy N."/>
            <person name="Sisk P."/>
            <person name="Stolte C."/>
            <person name="Sykes S."/>
            <person name="Walk T."/>
            <person name="White J."/>
            <person name="Yandava C."/>
            <person name="Haas B."/>
            <person name="Nusbaum C."/>
            <person name="Birren B."/>
        </authorList>
    </citation>
    <scope>NUCLEOTIDE SEQUENCE [LARGE SCALE GENOMIC DNA]</scope>
    <source>
        <strain evidence="6">R3-111a-1</strain>
    </source>
</reference>
<dbReference type="Gene3D" id="3.40.50.1820">
    <property type="entry name" value="alpha/beta hydrolase"/>
    <property type="match status" value="1"/>
</dbReference>
<dbReference type="GeneID" id="20346714"/>
<proteinExistence type="predicted"/>
<accession>J3NYA3</accession>
<dbReference type="SUPFAM" id="SSF53474">
    <property type="entry name" value="alpha/beta-Hydrolases"/>
    <property type="match status" value="1"/>
</dbReference>
<feature type="signal peptide" evidence="2">
    <location>
        <begin position="1"/>
        <end position="15"/>
    </location>
</feature>
<evidence type="ECO:0000256" key="2">
    <source>
        <dbReference type="SAM" id="SignalP"/>
    </source>
</evidence>
<dbReference type="eggNOG" id="KOG4569">
    <property type="taxonomic scope" value="Eukaryota"/>
</dbReference>
<evidence type="ECO:0000259" key="3">
    <source>
        <dbReference type="Pfam" id="PF01764"/>
    </source>
</evidence>
<evidence type="ECO:0000313" key="6">
    <source>
        <dbReference type="Proteomes" id="UP000006039"/>
    </source>
</evidence>
<dbReference type="InterPro" id="IPR002921">
    <property type="entry name" value="Fungal_lipase-type"/>
</dbReference>
<organism evidence="4">
    <name type="scientific">Gaeumannomyces tritici (strain R3-111a-1)</name>
    <name type="common">Wheat and barley take-all root rot fungus</name>
    <name type="synonym">Gaeumannomyces graminis var. tritici</name>
    <dbReference type="NCBI Taxonomy" id="644352"/>
    <lineage>
        <taxon>Eukaryota</taxon>
        <taxon>Fungi</taxon>
        <taxon>Dikarya</taxon>
        <taxon>Ascomycota</taxon>
        <taxon>Pezizomycotina</taxon>
        <taxon>Sordariomycetes</taxon>
        <taxon>Sordariomycetidae</taxon>
        <taxon>Magnaporthales</taxon>
        <taxon>Magnaporthaceae</taxon>
        <taxon>Gaeumannomyces</taxon>
    </lineage>
</organism>
<sequence length="343" mass="36644">MRLTSFLFLAGSAAALPRGVDVSKTVEGRAISVTADDLDRFSYFGEYAAAAFCNYEAEPNSPVTCGGDACPTVMANGAKILLSLDRNTSTNTAGYIAVDDVKKIIVLAFRGSVTARDWITDLTIGFASCEYARNCKIHTGFDTGWRQVSAQVLPALAAAKKATGYRVVVTGHSLGAAIATVAGAAIRAAGIEPAADIYTYGSPRVGNAVLADFITAQPGAEYRLTHENDAVPRLPPLFTGYRHTSPEYWLNGGDSTSFKYGLENIKVCEGNAAPDCINSVFGFAPEAHVYYLHKMAGCKNPGLSMRETNAPEVWDEELKARLDAWADMDREFLANLAANETAA</sequence>
<reference evidence="4" key="3">
    <citation type="submission" date="2010-09" db="EMBL/GenBank/DDBJ databases">
        <title>Annotation of Gaeumannomyces graminis var. tritici R3-111a-1.</title>
        <authorList>
            <consortium name="The Broad Institute Genome Sequencing Platform"/>
            <person name="Ma L.-J."/>
            <person name="Dead R."/>
            <person name="Young S.K."/>
            <person name="Zeng Q."/>
            <person name="Gargeya S."/>
            <person name="Fitzgerald M."/>
            <person name="Haas B."/>
            <person name="Abouelleil A."/>
            <person name="Alvarado L."/>
            <person name="Arachchi H.M."/>
            <person name="Berlin A."/>
            <person name="Brown A."/>
            <person name="Chapman S.B."/>
            <person name="Chen Z."/>
            <person name="Dunbar C."/>
            <person name="Freedman E."/>
            <person name="Gearin G."/>
            <person name="Gellesch M."/>
            <person name="Goldberg J."/>
            <person name="Griggs A."/>
            <person name="Gujja S."/>
            <person name="Heiman D."/>
            <person name="Howarth C."/>
            <person name="Larson L."/>
            <person name="Lui A."/>
            <person name="MacDonald P.J.P."/>
            <person name="Mehta T."/>
            <person name="Montmayeur A."/>
            <person name="Murphy C."/>
            <person name="Neiman D."/>
            <person name="Pearson M."/>
            <person name="Priest M."/>
            <person name="Roberts A."/>
            <person name="Saif S."/>
            <person name="Shea T."/>
            <person name="Shenoy N."/>
            <person name="Sisk P."/>
            <person name="Stolte C."/>
            <person name="Sykes S."/>
            <person name="Yandava C."/>
            <person name="Wortman J."/>
            <person name="Nusbaum C."/>
            <person name="Birren B."/>
        </authorList>
    </citation>
    <scope>NUCLEOTIDE SEQUENCE</scope>
    <source>
        <strain evidence="4">R3-111a-1</strain>
    </source>
</reference>
<reference evidence="4" key="2">
    <citation type="submission" date="2010-07" db="EMBL/GenBank/DDBJ databases">
        <authorList>
            <consortium name="The Broad Institute Genome Sequencing Platform"/>
            <consortium name="Broad Institute Genome Sequencing Center for Infectious Disease"/>
            <person name="Ma L.-J."/>
            <person name="Dead R."/>
            <person name="Young S."/>
            <person name="Zeng Q."/>
            <person name="Koehrsen M."/>
            <person name="Alvarado L."/>
            <person name="Berlin A."/>
            <person name="Chapman S.B."/>
            <person name="Chen Z."/>
            <person name="Freedman E."/>
            <person name="Gellesch M."/>
            <person name="Goldberg J."/>
            <person name="Griggs A."/>
            <person name="Gujja S."/>
            <person name="Heilman E.R."/>
            <person name="Heiman D."/>
            <person name="Hepburn T."/>
            <person name="Howarth C."/>
            <person name="Jen D."/>
            <person name="Larson L."/>
            <person name="Mehta T."/>
            <person name="Neiman D."/>
            <person name="Pearson M."/>
            <person name="Roberts A."/>
            <person name="Saif S."/>
            <person name="Shea T."/>
            <person name="Shenoy N."/>
            <person name="Sisk P."/>
            <person name="Stolte C."/>
            <person name="Sykes S."/>
            <person name="Walk T."/>
            <person name="White J."/>
            <person name="Yandava C."/>
            <person name="Haas B."/>
            <person name="Nusbaum C."/>
            <person name="Birren B."/>
        </authorList>
    </citation>
    <scope>NUCLEOTIDE SEQUENCE</scope>
    <source>
        <strain evidence="4">R3-111a-1</strain>
    </source>
</reference>